<gene>
    <name evidence="2" type="ORF">DSTB1V02_LOCUS6853</name>
</gene>
<protein>
    <submittedName>
        <fullName evidence="2">Uncharacterized protein</fullName>
    </submittedName>
</protein>
<keyword evidence="3" id="KW-1185">Reference proteome</keyword>
<feature type="region of interest" description="Disordered" evidence="1">
    <location>
        <begin position="181"/>
        <end position="221"/>
    </location>
</feature>
<feature type="compositionally biased region" description="Basic and acidic residues" evidence="1">
    <location>
        <begin position="211"/>
        <end position="221"/>
    </location>
</feature>
<dbReference type="EMBL" id="LR900821">
    <property type="protein sequence ID" value="CAD7247014.1"/>
    <property type="molecule type" value="Genomic_DNA"/>
</dbReference>
<proteinExistence type="predicted"/>
<name>A0A7R8XB32_9CRUS</name>
<feature type="compositionally biased region" description="Basic and acidic residues" evidence="1">
    <location>
        <begin position="20"/>
        <end position="33"/>
    </location>
</feature>
<evidence type="ECO:0000256" key="1">
    <source>
        <dbReference type="SAM" id="MobiDB-lite"/>
    </source>
</evidence>
<accession>A0A7R8XB32</accession>
<sequence length="557" mass="64102">MRNAMYCQPAFSCPEQEDSSATRDLVERRDSSESRSPSSTNTAVGCKRRRHSGGRIVETLVRERRSILRELKKIVRERDSLGARVDAGWKARRGEERIRWKTRLTVAKQELERLLGNSEQACVEMLRIQHDLDQQVVELAALEMGRRDLQNELGCRKHEIETLQEERCAFATEASTLRKENAGLQSLQESKERLAEENERLQSKVSELEDANERLSGHREEASRLRATAEDLQQHVENATAAMLNLERTKTELSTAIARSRAECADLKRQLKALENEEKELKNSLSIAKKLETHLLEESTAWRSKFELAQSTWKQEKSTLEMNYEKEIRNLQEELLGSNAELDRCKSAVAAREFALKENAEEIRRLDEQVQECTWTLQQSRQEASQAQTTLERRTADLESQLLTSTSLHQTQTRQMKTAVDRLRAEAGDLHGANRRLRVELGAAVTDLLACKDILGDKMTRIESLETDHERSRKQAELEKAAERNERRRQEKTTLEEALNQARLELKDKSTELQCACDELERYRAMQDGAQETIRMQAKQIQDLVMTLKHSKNVGER</sequence>
<organism evidence="2">
    <name type="scientific">Darwinula stevensoni</name>
    <dbReference type="NCBI Taxonomy" id="69355"/>
    <lineage>
        <taxon>Eukaryota</taxon>
        <taxon>Metazoa</taxon>
        <taxon>Ecdysozoa</taxon>
        <taxon>Arthropoda</taxon>
        <taxon>Crustacea</taxon>
        <taxon>Oligostraca</taxon>
        <taxon>Ostracoda</taxon>
        <taxon>Podocopa</taxon>
        <taxon>Podocopida</taxon>
        <taxon>Darwinulocopina</taxon>
        <taxon>Darwinuloidea</taxon>
        <taxon>Darwinulidae</taxon>
        <taxon>Darwinula</taxon>
    </lineage>
</organism>
<dbReference type="AlphaFoldDB" id="A0A7R8XB32"/>
<dbReference type="EMBL" id="CAJPEV010001304">
    <property type="protein sequence ID" value="CAG0891952.1"/>
    <property type="molecule type" value="Genomic_DNA"/>
</dbReference>
<dbReference type="Proteomes" id="UP000677054">
    <property type="component" value="Unassembled WGS sequence"/>
</dbReference>
<feature type="compositionally biased region" description="Basic and acidic residues" evidence="1">
    <location>
        <begin position="189"/>
        <end position="202"/>
    </location>
</feature>
<feature type="region of interest" description="Disordered" evidence="1">
    <location>
        <begin position="466"/>
        <end position="493"/>
    </location>
</feature>
<feature type="region of interest" description="Disordered" evidence="1">
    <location>
        <begin position="12"/>
        <end position="49"/>
    </location>
</feature>
<reference evidence="2" key="1">
    <citation type="submission" date="2020-11" db="EMBL/GenBank/DDBJ databases">
        <authorList>
            <person name="Tran Van P."/>
        </authorList>
    </citation>
    <scope>NUCLEOTIDE SEQUENCE</scope>
</reference>
<evidence type="ECO:0000313" key="2">
    <source>
        <dbReference type="EMBL" id="CAD7247014.1"/>
    </source>
</evidence>
<evidence type="ECO:0000313" key="3">
    <source>
        <dbReference type="Proteomes" id="UP000677054"/>
    </source>
</evidence>